<dbReference type="Proteomes" id="UP000325003">
    <property type="component" value="Unassembled WGS sequence"/>
</dbReference>
<comment type="caution">
    <text evidence="2">The sequence shown here is derived from an EMBL/GenBank/DDBJ whole genome shotgun (WGS) entry which is preliminary data.</text>
</comment>
<keyword evidence="3" id="KW-1185">Reference proteome</keyword>
<protein>
    <recommendedName>
        <fullName evidence="4">Homing endonuclease LAGLIDADG domain-containing protein</fullName>
    </recommendedName>
</protein>
<evidence type="ECO:0000313" key="2">
    <source>
        <dbReference type="EMBL" id="KAA1419187.1"/>
    </source>
</evidence>
<dbReference type="InterPro" id="IPR027434">
    <property type="entry name" value="Homing_endonucl"/>
</dbReference>
<name>A0A5B1LHU2_9ACTN</name>
<evidence type="ECO:0000256" key="1">
    <source>
        <dbReference type="SAM" id="MobiDB-lite"/>
    </source>
</evidence>
<accession>A0A5B1LHU2</accession>
<evidence type="ECO:0000313" key="3">
    <source>
        <dbReference type="Proteomes" id="UP000325003"/>
    </source>
</evidence>
<gene>
    <name evidence="2" type="ORF">F0U44_12100</name>
</gene>
<dbReference type="GO" id="GO:0004519">
    <property type="term" value="F:endonuclease activity"/>
    <property type="evidence" value="ECO:0007669"/>
    <property type="project" value="InterPro"/>
</dbReference>
<reference evidence="2 3" key="2">
    <citation type="submission" date="2019-09" db="EMBL/GenBank/DDBJ databases">
        <authorList>
            <person name="Jin C."/>
        </authorList>
    </citation>
    <scope>NUCLEOTIDE SEQUENCE [LARGE SCALE GENOMIC DNA]</scope>
    <source>
        <strain evidence="2 3">BN130099</strain>
    </source>
</reference>
<evidence type="ECO:0008006" key="4">
    <source>
        <dbReference type="Google" id="ProtNLM"/>
    </source>
</evidence>
<dbReference type="AlphaFoldDB" id="A0A5B1LHU2"/>
<dbReference type="SUPFAM" id="SSF55608">
    <property type="entry name" value="Homing endonucleases"/>
    <property type="match status" value="1"/>
</dbReference>
<feature type="region of interest" description="Disordered" evidence="1">
    <location>
        <begin position="21"/>
        <end position="58"/>
    </location>
</feature>
<reference evidence="2 3" key="1">
    <citation type="submission" date="2019-09" db="EMBL/GenBank/DDBJ databases">
        <title>Nocardioides panacisoli sp. nov., isolated from the soil of a ginseng field.</title>
        <authorList>
            <person name="Cho C."/>
        </authorList>
    </citation>
    <scope>NUCLEOTIDE SEQUENCE [LARGE SCALE GENOMIC DNA]</scope>
    <source>
        <strain evidence="2 3">BN130099</strain>
    </source>
</reference>
<dbReference type="Gene3D" id="3.10.28.10">
    <property type="entry name" value="Homing endonucleases"/>
    <property type="match status" value="1"/>
</dbReference>
<dbReference type="EMBL" id="VUJV01000003">
    <property type="protein sequence ID" value="KAA1419187.1"/>
    <property type="molecule type" value="Genomic_DNA"/>
</dbReference>
<sequence>MAVGGRPDFGELRTVGLVARSSTLKGPPGARPRHPVTHAVRSGAGDASLPRPRRTYEPLRPGSFVSDLQGTVSIGRTAREAQVFDDLTKPDAAYIVGLLQTDGHHHGDVEGKGKVCLELAARDAHVLEEIRVRLPCYGSVRFRTRTTNFRSEYRSATLSFFDQATRKELAAAGVPPGRKSDSIRPPSRTFVAADYFRGLLDGDGSVGFTARGMPFISMVTASPAIAEYVSAVILEVTGVRRNSKPNARDGVHNVMVANVAAARLAAWAWHEPHVIGIRRKREAALKVGAWCPEPARAARYGVTRRAWTDAEDEVVLNEPVDLAAEALGRTVKSVAMRRWRLSGDEI</sequence>
<proteinExistence type="predicted"/>
<organism evidence="2 3">
    <name type="scientific">Nocardioides humilatus</name>
    <dbReference type="NCBI Taxonomy" id="2607660"/>
    <lineage>
        <taxon>Bacteria</taxon>
        <taxon>Bacillati</taxon>
        <taxon>Actinomycetota</taxon>
        <taxon>Actinomycetes</taxon>
        <taxon>Propionibacteriales</taxon>
        <taxon>Nocardioidaceae</taxon>
        <taxon>Nocardioides</taxon>
    </lineage>
</organism>